<feature type="transmembrane region" description="Helical" evidence="1">
    <location>
        <begin position="128"/>
        <end position="149"/>
    </location>
</feature>
<gene>
    <name evidence="3" type="ORF">QBO96_11380</name>
</gene>
<evidence type="ECO:0000313" key="3">
    <source>
        <dbReference type="EMBL" id="WGF40813.1"/>
    </source>
</evidence>
<accession>A0ABY8KMW4</accession>
<keyword evidence="1" id="KW-1133">Transmembrane helix</keyword>
<feature type="transmembrane region" description="Helical" evidence="1">
    <location>
        <begin position="58"/>
        <end position="79"/>
    </location>
</feature>
<proteinExistence type="predicted"/>
<dbReference type="InterPro" id="IPR032834">
    <property type="entry name" value="NatK-like_C"/>
</dbReference>
<dbReference type="PANTHER" id="PTHR40448:SF1">
    <property type="entry name" value="TWO-COMPONENT SENSOR HISTIDINE KINASE"/>
    <property type="match status" value="1"/>
</dbReference>
<feature type="domain" description="Sensor histidine kinase NatK-like C-terminal" evidence="2">
    <location>
        <begin position="271"/>
        <end position="374"/>
    </location>
</feature>
<dbReference type="Proteomes" id="UP001244564">
    <property type="component" value="Chromosome"/>
</dbReference>
<dbReference type="Pfam" id="PF14501">
    <property type="entry name" value="HATPase_c_5"/>
    <property type="match status" value="1"/>
</dbReference>
<keyword evidence="1" id="KW-0812">Transmembrane</keyword>
<dbReference type="RefSeq" id="WP_193767372.1">
    <property type="nucleotide sequence ID" value="NZ_CP122283.1"/>
</dbReference>
<evidence type="ECO:0000313" key="4">
    <source>
        <dbReference type="Proteomes" id="UP001244564"/>
    </source>
</evidence>
<dbReference type="Gene3D" id="3.30.565.10">
    <property type="entry name" value="Histidine kinase-like ATPase, C-terminal domain"/>
    <property type="match status" value="1"/>
</dbReference>
<evidence type="ECO:0000259" key="2">
    <source>
        <dbReference type="Pfam" id="PF14501"/>
    </source>
</evidence>
<feature type="transmembrane region" description="Helical" evidence="1">
    <location>
        <begin position="21"/>
        <end position="46"/>
    </location>
</feature>
<keyword evidence="4" id="KW-1185">Reference proteome</keyword>
<sequence length="379" mass="44503">MAYILLVESFFVYRQTKRWRNVAHVLFTIVLVVLADHISSLVVYHLSNGMDAIITSPLVQLIFSMSILFILVLVYIKLFDYFVRWYVFKQYIIPAMIPLMLMTIVFMYTDIVLMDGTSFIKSVQHNLFFFVIYLMIFIIIIGFFVYLAIKNIHIKQKEMELEEFNSYVSSLEEINRDMRQFKHDYMNILTSMRHFIDSKSYSELETYFYRHILQTEKKEQAHEISFSMLNCLNIASLKGLLTTKLIQAQTFHVPMYIEIVEKIDRIALDEIQLNRMCGILLDNALEASKHATEPWIRLAFIRMEKAVLIACMNTFSSNKSYELKVHEIFKEGFSTKGEERGLGLSILRQMVDASPKLRLNTKINGNLFIQELFIEEEGV</sequence>
<feature type="transmembrane region" description="Helical" evidence="1">
    <location>
        <begin position="91"/>
        <end position="108"/>
    </location>
</feature>
<name>A0ABY8KMW4_9BACI</name>
<dbReference type="SUPFAM" id="SSF55874">
    <property type="entry name" value="ATPase domain of HSP90 chaperone/DNA topoisomerase II/histidine kinase"/>
    <property type="match status" value="1"/>
</dbReference>
<dbReference type="InterPro" id="IPR036890">
    <property type="entry name" value="HATPase_C_sf"/>
</dbReference>
<dbReference type="PANTHER" id="PTHR40448">
    <property type="entry name" value="TWO-COMPONENT SENSOR HISTIDINE KINASE"/>
    <property type="match status" value="1"/>
</dbReference>
<organism evidence="3 4">
    <name type="scientific">Lysinibacillus capsici</name>
    <dbReference type="NCBI Taxonomy" id="2115968"/>
    <lineage>
        <taxon>Bacteria</taxon>
        <taxon>Bacillati</taxon>
        <taxon>Bacillota</taxon>
        <taxon>Bacilli</taxon>
        <taxon>Bacillales</taxon>
        <taxon>Bacillaceae</taxon>
        <taxon>Lysinibacillus</taxon>
    </lineage>
</organism>
<evidence type="ECO:0000256" key="1">
    <source>
        <dbReference type="SAM" id="Phobius"/>
    </source>
</evidence>
<protein>
    <submittedName>
        <fullName evidence="3">GHKL domain-containing protein</fullName>
    </submittedName>
</protein>
<dbReference type="EMBL" id="CP122283">
    <property type="protein sequence ID" value="WGF40813.1"/>
    <property type="molecule type" value="Genomic_DNA"/>
</dbReference>
<reference evidence="3 4" key="1">
    <citation type="submission" date="2023-04" db="EMBL/GenBank/DDBJ databases">
        <title>Genomic of Lysinibacillus capsici TSBLM.</title>
        <authorList>
            <person name="Hu X.S."/>
            <person name="Yu C.H."/>
        </authorList>
    </citation>
    <scope>NUCLEOTIDE SEQUENCE [LARGE SCALE GENOMIC DNA]</scope>
    <source>
        <strain evidence="3 4">TSBLM</strain>
    </source>
</reference>
<keyword evidence="1" id="KW-0472">Membrane</keyword>